<dbReference type="EMBL" id="ABVQ01000036">
    <property type="protein sequence ID" value="EEC56986.1"/>
    <property type="molecule type" value="Genomic_DNA"/>
</dbReference>
<dbReference type="PANTHER" id="PTHR32329:SF4">
    <property type="entry name" value="ACTIVATOR OF 2-HYDROXYACYL-COA DEHYDRATASE"/>
    <property type="match status" value="1"/>
</dbReference>
<keyword evidence="3" id="KW-0408">Iron</keyword>
<evidence type="ECO:0000313" key="8">
    <source>
        <dbReference type="Proteomes" id="UP000003136"/>
    </source>
</evidence>
<comment type="cofactor">
    <cofactor evidence="1">
        <name>[4Fe-4S] cluster</name>
        <dbReference type="ChEBI" id="CHEBI:49883"/>
    </cofactor>
</comment>
<keyword evidence="2" id="KW-0479">Metal-binding</keyword>
<evidence type="ECO:0008006" key="9">
    <source>
        <dbReference type="Google" id="ProtNLM"/>
    </source>
</evidence>
<dbReference type="GO" id="GO:0046872">
    <property type="term" value="F:metal ion binding"/>
    <property type="evidence" value="ECO:0007669"/>
    <property type="project" value="UniProtKB-KW"/>
</dbReference>
<dbReference type="Proteomes" id="UP000003136">
    <property type="component" value="Unassembled WGS sequence"/>
</dbReference>
<evidence type="ECO:0000256" key="3">
    <source>
        <dbReference type="ARBA" id="ARBA00023004"/>
    </source>
</evidence>
<name>B7ATK2_9FIRM</name>
<proteinExistence type="predicted"/>
<dbReference type="NCBIfam" id="TIGR00241">
    <property type="entry name" value="CoA_E_activ"/>
    <property type="match status" value="1"/>
</dbReference>
<dbReference type="GO" id="GO:0051536">
    <property type="term" value="F:iron-sulfur cluster binding"/>
    <property type="evidence" value="ECO:0007669"/>
    <property type="project" value="UniProtKB-KW"/>
</dbReference>
<sequence length="1417" mass="156705">MGGYLMNSISKTYRLGIDIGSTTVKIAVIDEANNIMFSDYERHFANIQETLQGLLTKAVSELGEFDVYPVITGSGGLTLAKHLEVPFTQEVVAVSTALQDYAPQTDVAIELGGEDAKIIYFTNGIDQRMNGICAGGTGSFIDQMASLLQTDASGLNEYAKNYKSIYPIAARCGVFAKSDIQPLINDGATKEDLAASIFQAVVNQTISGLACGKPIRGNVAFLGGPLHFLSELKAAFVRTLSLTPEQTIAPDHSHLFAAVGSAMNYKEDVCVPVESIIKKLAGKIKMDFEVARMEPLFENEIDYADFTARHNVHKVKTGDLAAYEGNCYLGIDAGSTTTKVALVAENGDLLYSFYSSNNGNPLATTIKAIKDIYSKLPPRAKIVQSCSTGYGEALIKAALLLDEGEVETVSHYYAAAFFDPDVDCIIDIGGQDMKCIKIKNQTVDSVQLNEACSSGCGSFIETFAKSLNYSITDFAQEALFAEHPIDLGTRCTVFMNSKVKQAQKEGASVADISAGLAYSVIKNALYKVIKIADPKDLGSHIVVQGGTFYNDAILRSFEKITGVSVIRPDIAGIMGAFGAALIARERYDGISDSSMLSIDKINALTVETRMTRCKGCTNNCHLTINRFSGGRQFITGNRCERGLGHEKNKENIPNLFDYKLHRLFDYEPLTADKAPRGVVGIPRVLNMYENYPFWYTFFTQLGYRVVLSPESSHKLYELGIESIPSESECYPAKLAHGHVTWLIRQGVRFIFYPCIPYEHKEIENTNNHYNCPIVTSYAENIKNNVEELVTEHIDFRNPFLTFESLQVMSKRLVEEFRAEIPEKEIKAAAKAAWLELLQAKDDVRRKGEETLEYLEKTGRRGIVLAGRPYHIDPEINHGIPELINSFGIAVLTEDSISHLGKVERPLIVMDQWMYHSRLYAAASYVATKDNLDLIQLNSFGCGLDAVTTDAVNDILTKAGKIYTVLKIDEVNNLGAARIRVRSLIAALRVRDSRHYKRHIESPAFKRVEFTPEMRKNYTILCPQMSPIHFDLLGPALSSCGYNFEVLDNDNKSSIDVGLKYVNNDACYPSLMVVGQIMSAVLSGRYDLTRTAIIITQTGGGCRASNYIGFIRRALIKAGHPEIPVISLSAQGLETNSGFSYDYMMLKKAMMAVVYGDVFMNVLYRTRPYEAVPGSANALHEKWKNICVEQLVKDKVSMREYKKNIYAIVKDFDELPLLDIKKPRVGIVGEILVKFLPSANNYLVDLLESEGAEAVMPDLMGFLLYCCENANFKHKYLGTPAKSAIINNFVITFLEWFRKDAKAALQASRRFTAPSTIKETSAAAKDIVSLGNQTGEGWLLTGEMIELIHNNVPNIVCCQPFACLPNHIVGKGVIKELRAAYPDANIIAVDYDPGASEVNQLNRIKLMLSTAQKQLNQQ</sequence>
<dbReference type="InterPro" id="IPR051805">
    <property type="entry name" value="Dehydratase_Activator_Redct"/>
</dbReference>
<evidence type="ECO:0000256" key="1">
    <source>
        <dbReference type="ARBA" id="ARBA00001966"/>
    </source>
</evidence>
<accession>B7ATK2</accession>
<dbReference type="InterPro" id="IPR018709">
    <property type="entry name" value="CoA_activase_DUF2229"/>
</dbReference>
<dbReference type="PANTHER" id="PTHR32329">
    <property type="entry name" value="BIFUNCTIONAL PROTEIN [INCLUDES 2-HYDROXYACYL-COA DEHYDRATASE (N-TER) AND ITS ACTIVATOR DOMAIN (C_TERM)-RELATED"/>
    <property type="match status" value="1"/>
</dbReference>
<reference evidence="7 8" key="1">
    <citation type="submission" date="2008-11" db="EMBL/GenBank/DDBJ databases">
        <title>Draft genome sequence of Bacteroides pectinophilus (ATCC 43243).</title>
        <authorList>
            <person name="Sudarsanam P."/>
            <person name="Ley R."/>
            <person name="Guruge J."/>
            <person name="Turnbaugh P.J."/>
            <person name="Mahowald M."/>
            <person name="Liep D."/>
            <person name="Gordon J."/>
        </authorList>
    </citation>
    <scope>NUCLEOTIDE SEQUENCE [LARGE SCALE GENOMIC DNA]</scope>
    <source>
        <strain evidence="7 8">ATCC 43243</strain>
    </source>
</reference>
<dbReference type="SUPFAM" id="SSF53067">
    <property type="entry name" value="Actin-like ATPase domain"/>
    <property type="match status" value="2"/>
</dbReference>
<evidence type="ECO:0000259" key="6">
    <source>
        <dbReference type="Pfam" id="PF09989"/>
    </source>
</evidence>
<keyword evidence="8" id="KW-1185">Reference proteome</keyword>
<dbReference type="Gene3D" id="3.30.420.40">
    <property type="match status" value="4"/>
</dbReference>
<dbReference type="CDD" id="cd24034">
    <property type="entry name" value="ASKHA_NBD_O66634-like_rpt1"/>
    <property type="match status" value="1"/>
</dbReference>
<dbReference type="eggNOG" id="COG3581">
    <property type="taxonomic scope" value="Bacteria"/>
</dbReference>
<gene>
    <name evidence="7" type="ORF">BACPEC_01474</name>
</gene>
<dbReference type="HOGENOM" id="CLU_002393_1_0_9"/>
<evidence type="ECO:0000256" key="2">
    <source>
        <dbReference type="ARBA" id="ARBA00022723"/>
    </source>
</evidence>
<feature type="domain" description="DUF2229" evidence="6">
    <location>
        <begin position="679"/>
        <end position="896"/>
    </location>
</feature>
<comment type="caution">
    <text evidence="7">The sequence shown here is derived from an EMBL/GenBank/DDBJ whole genome shotgun (WGS) entry which is preliminary data.</text>
</comment>
<dbReference type="eggNOG" id="COG1924">
    <property type="taxonomic scope" value="Bacteria"/>
</dbReference>
<evidence type="ECO:0000259" key="5">
    <source>
        <dbReference type="Pfam" id="PF01869"/>
    </source>
</evidence>
<dbReference type="InterPro" id="IPR002731">
    <property type="entry name" value="ATPase_BadF"/>
</dbReference>
<evidence type="ECO:0000256" key="4">
    <source>
        <dbReference type="ARBA" id="ARBA00023014"/>
    </source>
</evidence>
<dbReference type="InterPro" id="IPR008275">
    <property type="entry name" value="CoA_E_activase_dom"/>
</dbReference>
<keyword evidence="4" id="KW-0411">Iron-sulfur</keyword>
<organism evidence="7 8">
    <name type="scientific">[Bacteroides] pectinophilus ATCC 43243</name>
    <dbReference type="NCBI Taxonomy" id="483218"/>
    <lineage>
        <taxon>Bacteria</taxon>
        <taxon>Bacillati</taxon>
        <taxon>Bacillota</taxon>
        <taxon>Clostridia</taxon>
        <taxon>Eubacteriales</taxon>
    </lineage>
</organism>
<dbReference type="eggNOG" id="COG3580">
    <property type="taxonomic scope" value="Bacteria"/>
</dbReference>
<dbReference type="InterPro" id="IPR043129">
    <property type="entry name" value="ATPase_NBD"/>
</dbReference>
<protein>
    <recommendedName>
        <fullName evidence="9">CoA-substrate-specific enzyme activase</fullName>
    </recommendedName>
</protein>
<evidence type="ECO:0000313" key="7">
    <source>
        <dbReference type="EMBL" id="EEC56986.1"/>
    </source>
</evidence>
<dbReference type="CDD" id="cd24035">
    <property type="entry name" value="ASKHA_NBD_O66634-like_rpt2"/>
    <property type="match status" value="1"/>
</dbReference>
<dbReference type="Pfam" id="PF01869">
    <property type="entry name" value="BcrAD_BadFG"/>
    <property type="match status" value="2"/>
</dbReference>
<feature type="domain" description="ATPase BadF/BadG/BcrA/BcrD type" evidence="5">
    <location>
        <begin position="329"/>
        <end position="583"/>
    </location>
</feature>
<reference evidence="7 8" key="2">
    <citation type="submission" date="2008-11" db="EMBL/GenBank/DDBJ databases">
        <authorList>
            <person name="Fulton L."/>
            <person name="Clifton S."/>
            <person name="Fulton B."/>
            <person name="Xu J."/>
            <person name="Minx P."/>
            <person name="Pepin K.H."/>
            <person name="Johnson M."/>
            <person name="Bhonagiri V."/>
            <person name="Nash W.E."/>
            <person name="Mardis E.R."/>
            <person name="Wilson R.K."/>
        </authorList>
    </citation>
    <scope>NUCLEOTIDE SEQUENCE [LARGE SCALE GENOMIC DNA]</scope>
    <source>
        <strain evidence="7 8">ATCC 43243</strain>
    </source>
</reference>
<dbReference type="Pfam" id="PF09989">
    <property type="entry name" value="DUF2229"/>
    <property type="match status" value="1"/>
</dbReference>
<feature type="domain" description="ATPase BadF/BadG/BcrA/BcrD type" evidence="5">
    <location>
        <begin position="15"/>
        <end position="225"/>
    </location>
</feature>
<dbReference type="STRING" id="483218.BACPEC_01474"/>